<accession>X1RLN2</accession>
<comment type="caution">
    <text evidence="1">The sequence shown here is derived from an EMBL/GenBank/DDBJ whole genome shotgun (WGS) entry which is preliminary data.</text>
</comment>
<feature type="non-terminal residue" evidence="1">
    <location>
        <position position="42"/>
    </location>
</feature>
<evidence type="ECO:0000313" key="1">
    <source>
        <dbReference type="EMBL" id="GAI67886.1"/>
    </source>
</evidence>
<sequence>MEEVVVTEIADNITAHIPGVRATAELSRLANSEVTMFGLLPD</sequence>
<proteinExistence type="predicted"/>
<organism evidence="1">
    <name type="scientific">marine sediment metagenome</name>
    <dbReference type="NCBI Taxonomy" id="412755"/>
    <lineage>
        <taxon>unclassified sequences</taxon>
        <taxon>metagenomes</taxon>
        <taxon>ecological metagenomes</taxon>
    </lineage>
</organism>
<dbReference type="AlphaFoldDB" id="X1RLN2"/>
<protein>
    <submittedName>
        <fullName evidence="1">Uncharacterized protein</fullName>
    </submittedName>
</protein>
<dbReference type="EMBL" id="BARW01002131">
    <property type="protein sequence ID" value="GAI67886.1"/>
    <property type="molecule type" value="Genomic_DNA"/>
</dbReference>
<gene>
    <name evidence="1" type="ORF">S12H4_06170</name>
</gene>
<reference evidence="1" key="1">
    <citation type="journal article" date="2014" name="Front. Microbiol.">
        <title>High frequency of phylogenetically diverse reductive dehalogenase-homologous genes in deep subseafloor sedimentary metagenomes.</title>
        <authorList>
            <person name="Kawai M."/>
            <person name="Futagami T."/>
            <person name="Toyoda A."/>
            <person name="Takaki Y."/>
            <person name="Nishi S."/>
            <person name="Hori S."/>
            <person name="Arai W."/>
            <person name="Tsubouchi T."/>
            <person name="Morono Y."/>
            <person name="Uchiyama I."/>
            <person name="Ito T."/>
            <person name="Fujiyama A."/>
            <person name="Inagaki F."/>
            <person name="Takami H."/>
        </authorList>
    </citation>
    <scope>NUCLEOTIDE SEQUENCE</scope>
    <source>
        <strain evidence="1">Expedition CK06-06</strain>
    </source>
</reference>
<name>X1RLN2_9ZZZZ</name>